<reference evidence="10 11" key="1">
    <citation type="submission" date="2023-01" db="EMBL/GenBank/DDBJ databases">
        <authorList>
            <person name="Lee S.H."/>
            <person name="Jung H.S."/>
            <person name="Yun J.U."/>
        </authorList>
    </citation>
    <scope>NUCLEOTIDE SEQUENCE [LARGE SCALE GENOMIC DNA]</scope>
    <source>
        <strain evidence="10 11">CBA3646</strain>
    </source>
</reference>
<evidence type="ECO:0000256" key="5">
    <source>
        <dbReference type="ARBA" id="ARBA00022984"/>
    </source>
</evidence>
<dbReference type="NCBIfam" id="TIGR01695">
    <property type="entry name" value="murJ_mviN"/>
    <property type="match status" value="1"/>
</dbReference>
<dbReference type="Pfam" id="PF03023">
    <property type="entry name" value="MurJ"/>
    <property type="match status" value="1"/>
</dbReference>
<evidence type="ECO:0000256" key="6">
    <source>
        <dbReference type="ARBA" id="ARBA00022989"/>
    </source>
</evidence>
<proteinExistence type="inferred from homology"/>
<keyword evidence="8 9" id="KW-0813">Transport</keyword>
<feature type="transmembrane region" description="Helical" evidence="8">
    <location>
        <begin position="398"/>
        <end position="418"/>
    </location>
</feature>
<dbReference type="CDD" id="cd13123">
    <property type="entry name" value="MATE_MurJ_like"/>
    <property type="match status" value="1"/>
</dbReference>
<keyword evidence="2 8" id="KW-1003">Cell membrane</keyword>
<keyword evidence="11" id="KW-1185">Reference proteome</keyword>
<comment type="pathway">
    <text evidence="8">Cell wall biogenesis; peptidoglycan biosynthesis.</text>
</comment>
<organism evidence="10 11">
    <name type="scientific">Peptoniphilus equinus</name>
    <dbReference type="NCBI Taxonomy" id="3016343"/>
    <lineage>
        <taxon>Bacteria</taxon>
        <taxon>Bacillati</taxon>
        <taxon>Bacillota</taxon>
        <taxon>Tissierellia</taxon>
        <taxon>Tissierellales</taxon>
        <taxon>Peptoniphilaceae</taxon>
        <taxon>Peptoniphilus</taxon>
    </lineage>
</organism>
<keyword evidence="5 8" id="KW-0573">Peptidoglycan synthesis</keyword>
<feature type="transmembrane region" description="Helical" evidence="8">
    <location>
        <begin position="294"/>
        <end position="319"/>
    </location>
</feature>
<accession>A0ABY7QSU9</accession>
<feature type="transmembrane region" description="Helical" evidence="8">
    <location>
        <begin position="178"/>
        <end position="199"/>
    </location>
</feature>
<evidence type="ECO:0000313" key="11">
    <source>
        <dbReference type="Proteomes" id="UP001210339"/>
    </source>
</evidence>
<comment type="similarity">
    <text evidence="8 9">Belongs to the MurJ/MviN family.</text>
</comment>
<feature type="transmembrane region" description="Helical" evidence="8">
    <location>
        <begin position="260"/>
        <end position="282"/>
    </location>
</feature>
<evidence type="ECO:0000256" key="2">
    <source>
        <dbReference type="ARBA" id="ARBA00022475"/>
    </source>
</evidence>
<evidence type="ECO:0000256" key="8">
    <source>
        <dbReference type="HAMAP-Rule" id="MF_02078"/>
    </source>
</evidence>
<dbReference type="Proteomes" id="UP001210339">
    <property type="component" value="Chromosome"/>
</dbReference>
<feature type="transmembrane region" description="Helical" evidence="8">
    <location>
        <begin position="123"/>
        <end position="144"/>
    </location>
</feature>
<protein>
    <recommendedName>
        <fullName evidence="8">Probable lipid II flippase MurJ</fullName>
    </recommendedName>
</protein>
<feature type="transmembrane region" description="Helical" evidence="8">
    <location>
        <begin position="220"/>
        <end position="240"/>
    </location>
</feature>
<evidence type="ECO:0000256" key="7">
    <source>
        <dbReference type="ARBA" id="ARBA00023136"/>
    </source>
</evidence>
<evidence type="ECO:0000256" key="4">
    <source>
        <dbReference type="ARBA" id="ARBA00022960"/>
    </source>
</evidence>
<feature type="transmembrane region" description="Helical" evidence="8">
    <location>
        <begin position="24"/>
        <end position="42"/>
    </location>
</feature>
<name>A0ABY7QSU9_9FIRM</name>
<dbReference type="PANTHER" id="PTHR47019:SF1">
    <property type="entry name" value="LIPID II FLIPPASE MURJ"/>
    <property type="match status" value="1"/>
</dbReference>
<keyword evidence="6 8" id="KW-1133">Transmembrane helix</keyword>
<evidence type="ECO:0000256" key="3">
    <source>
        <dbReference type="ARBA" id="ARBA00022692"/>
    </source>
</evidence>
<evidence type="ECO:0000256" key="9">
    <source>
        <dbReference type="PIRNR" id="PIRNR002869"/>
    </source>
</evidence>
<feature type="transmembrane region" description="Helical" evidence="8">
    <location>
        <begin position="439"/>
        <end position="457"/>
    </location>
</feature>
<dbReference type="PANTHER" id="PTHR47019">
    <property type="entry name" value="LIPID II FLIPPASE MURJ"/>
    <property type="match status" value="1"/>
</dbReference>
<feature type="transmembrane region" description="Helical" evidence="8">
    <location>
        <begin position="151"/>
        <end position="172"/>
    </location>
</feature>
<keyword evidence="4 8" id="KW-0133">Cell shape</keyword>
<dbReference type="InterPro" id="IPR004268">
    <property type="entry name" value="MurJ"/>
</dbReference>
<dbReference type="HAMAP" id="MF_02078">
    <property type="entry name" value="MurJ_MviN"/>
    <property type="match status" value="1"/>
</dbReference>
<gene>
    <name evidence="8 10" type="primary">murJ</name>
    <name evidence="10" type="ORF">O6R05_07355</name>
</gene>
<keyword evidence="8 9" id="KW-0961">Cell wall biogenesis/degradation</keyword>
<evidence type="ECO:0000313" key="10">
    <source>
        <dbReference type="EMBL" id="WBW49812.1"/>
    </source>
</evidence>
<dbReference type="PRINTS" id="PR01806">
    <property type="entry name" value="VIRFACTRMVIN"/>
</dbReference>
<feature type="transmembrane region" description="Helical" evidence="8">
    <location>
        <begin position="373"/>
        <end position="392"/>
    </location>
</feature>
<dbReference type="EMBL" id="CP115667">
    <property type="protein sequence ID" value="WBW49812.1"/>
    <property type="molecule type" value="Genomic_DNA"/>
</dbReference>
<feature type="transmembrane region" description="Helical" evidence="8">
    <location>
        <begin position="463"/>
        <end position="485"/>
    </location>
</feature>
<dbReference type="InterPro" id="IPR051050">
    <property type="entry name" value="Lipid_II_flippase_MurJ/MviN"/>
</dbReference>
<keyword evidence="3 8" id="KW-0812">Transmembrane</keyword>
<evidence type="ECO:0000256" key="1">
    <source>
        <dbReference type="ARBA" id="ARBA00004651"/>
    </source>
</evidence>
<keyword evidence="7 8" id="KW-0472">Membrane</keyword>
<feature type="transmembrane region" description="Helical" evidence="8">
    <location>
        <begin position="86"/>
        <end position="111"/>
    </location>
</feature>
<dbReference type="PIRSF" id="PIRSF002869">
    <property type="entry name" value="MviN"/>
    <property type="match status" value="1"/>
</dbReference>
<comment type="function">
    <text evidence="8 9">Involved in peptidoglycan biosynthesis. Transports lipid-linked peptidoglycan precursors from the inner to the outer leaflet of the cytoplasmic membrane.</text>
</comment>
<dbReference type="RefSeq" id="WP_271191343.1">
    <property type="nucleotide sequence ID" value="NZ_CP115667.1"/>
</dbReference>
<sequence>MKTSYILMVVTILSKLFGLLREKALAYFFGTGAVASAFLVAFQVPMTFTNIISGATANGYIPVYNDIEQRSSTASANDFTANLSNLICLIAFVISVLGIVFATPIVKLMAFGFDKATLELAVFMTRVAFLSVAATTVFSVFKAYLQIKEHFVISIAHAIVMNLIIIAAMALSKAMGTTTLAVGILAAFIFQYVIFLPYIHKTGYRHRFTLSASDPHVKQMLKIIVPVLISTSVIELNFIISKSLASVLFEGAMASLNYAYKLQGFVTGIVVTSIVTATYPAMAKLGAAGDRRGLKAALSSALGTMALLVIPASVGLFIFSDAIVNLLFVGGAFTTDDAAVTSLVLKFYAIGIIGIGIREILSRAYYAIMDTRVPMVNSAVIVGVNVVLSLLLMRFAGIRGIAFATSLSFIFGALIMWVSLVKRIGGFLTPALFKDGLKIIVSTVLMAVLSRLVYTGLSGVIDYRVALLLSIGVAGVVYALSCLVLRVSELHGVMMKVRQKLKR</sequence>
<feature type="transmembrane region" description="Helical" evidence="8">
    <location>
        <begin position="339"/>
        <end position="361"/>
    </location>
</feature>
<comment type="subcellular location">
    <subcellularLocation>
        <location evidence="1 8">Cell membrane</location>
        <topology evidence="1 8">Multi-pass membrane protein</topology>
    </subcellularLocation>
</comment>